<protein>
    <submittedName>
        <fullName evidence="9">Multidrug resistance protein</fullName>
    </submittedName>
</protein>
<dbReference type="InterPro" id="IPR005829">
    <property type="entry name" value="Sugar_transporter_CS"/>
</dbReference>
<evidence type="ECO:0000256" key="4">
    <source>
        <dbReference type="ARBA" id="ARBA00022989"/>
    </source>
</evidence>
<keyword evidence="10" id="KW-1185">Reference proteome</keyword>
<evidence type="ECO:0000313" key="10">
    <source>
        <dbReference type="Proteomes" id="UP000565572"/>
    </source>
</evidence>
<keyword evidence="4 7" id="KW-1133">Transmembrane helix</keyword>
<feature type="transmembrane region" description="Helical" evidence="7">
    <location>
        <begin position="17"/>
        <end position="33"/>
    </location>
</feature>
<feature type="transmembrane region" description="Helical" evidence="7">
    <location>
        <begin position="143"/>
        <end position="167"/>
    </location>
</feature>
<dbReference type="AlphaFoldDB" id="A0A7W5P6V0"/>
<keyword evidence="2" id="KW-0813">Transport</keyword>
<dbReference type="PANTHER" id="PTHR23502:SF132">
    <property type="entry name" value="POLYAMINE TRANSPORTER 2-RELATED"/>
    <property type="match status" value="1"/>
</dbReference>
<sequence length="270" mass="27404">MGTTEVVRAPRTGGRELAPLVPLALVTGISPLATDMYIPGLPELAADLGTTPAVAQLTLTAFLVSFAVGQLLIGPLSDAVGRRRLVLLGTFAFVVASVLCAVSPTAPVLLAARVLQGLAGAAGSVAGRAMVTDVLAGVRRARVIAALSAINAVGPVVAPLIGGALLGVGTWRLTFWALAAVGLALAVSVLVSFPETLPAERRSAGSACWPAPGGWGRCCASRASRSTWPPRAWPRSASSPTSRRAPSSSRPGTATRPRATPSSSPRTRPA</sequence>
<evidence type="ECO:0000259" key="8">
    <source>
        <dbReference type="PROSITE" id="PS50850"/>
    </source>
</evidence>
<feature type="domain" description="Major facilitator superfamily (MFS) profile" evidence="8">
    <location>
        <begin position="19"/>
        <end position="270"/>
    </location>
</feature>
<dbReference type="Pfam" id="PF07690">
    <property type="entry name" value="MFS_1"/>
    <property type="match status" value="1"/>
</dbReference>
<keyword evidence="3 7" id="KW-0812">Transmembrane</keyword>
<dbReference type="Proteomes" id="UP000565572">
    <property type="component" value="Unassembled WGS sequence"/>
</dbReference>
<evidence type="ECO:0000256" key="7">
    <source>
        <dbReference type="SAM" id="Phobius"/>
    </source>
</evidence>
<reference evidence="9 10" key="1">
    <citation type="submission" date="2020-08" db="EMBL/GenBank/DDBJ databases">
        <title>Sequencing the genomes of 1000 actinobacteria strains.</title>
        <authorList>
            <person name="Klenk H.-P."/>
        </authorList>
    </citation>
    <scope>NUCLEOTIDE SEQUENCE [LARGE SCALE GENOMIC DNA]</scope>
    <source>
        <strain evidence="9 10">DSM 11053</strain>
    </source>
</reference>
<evidence type="ECO:0000256" key="2">
    <source>
        <dbReference type="ARBA" id="ARBA00022448"/>
    </source>
</evidence>
<feature type="transmembrane region" description="Helical" evidence="7">
    <location>
        <begin position="110"/>
        <end position="131"/>
    </location>
</feature>
<dbReference type="GO" id="GO:0042908">
    <property type="term" value="P:xenobiotic transport"/>
    <property type="evidence" value="ECO:0007669"/>
    <property type="project" value="UniProtKB-ARBA"/>
</dbReference>
<feature type="compositionally biased region" description="Low complexity" evidence="6">
    <location>
        <begin position="229"/>
        <end position="251"/>
    </location>
</feature>
<evidence type="ECO:0000256" key="1">
    <source>
        <dbReference type="ARBA" id="ARBA00004651"/>
    </source>
</evidence>
<organism evidence="9 10">
    <name type="scientific">Microlunatus antarcticus</name>
    <dbReference type="NCBI Taxonomy" id="53388"/>
    <lineage>
        <taxon>Bacteria</taxon>
        <taxon>Bacillati</taxon>
        <taxon>Actinomycetota</taxon>
        <taxon>Actinomycetes</taxon>
        <taxon>Propionibacteriales</taxon>
        <taxon>Propionibacteriaceae</taxon>
        <taxon>Microlunatus</taxon>
    </lineage>
</organism>
<dbReference type="PROSITE" id="PS50850">
    <property type="entry name" value="MFS"/>
    <property type="match status" value="1"/>
</dbReference>
<feature type="compositionally biased region" description="Polar residues" evidence="6">
    <location>
        <begin position="260"/>
        <end position="270"/>
    </location>
</feature>
<feature type="transmembrane region" description="Helical" evidence="7">
    <location>
        <begin position="85"/>
        <end position="104"/>
    </location>
</feature>
<dbReference type="SUPFAM" id="SSF103473">
    <property type="entry name" value="MFS general substrate transporter"/>
    <property type="match status" value="1"/>
</dbReference>
<evidence type="ECO:0000256" key="3">
    <source>
        <dbReference type="ARBA" id="ARBA00022692"/>
    </source>
</evidence>
<evidence type="ECO:0000256" key="5">
    <source>
        <dbReference type="ARBA" id="ARBA00023136"/>
    </source>
</evidence>
<dbReference type="PROSITE" id="PS00216">
    <property type="entry name" value="SUGAR_TRANSPORT_1"/>
    <property type="match status" value="1"/>
</dbReference>
<proteinExistence type="predicted"/>
<dbReference type="GO" id="GO:0022857">
    <property type="term" value="F:transmembrane transporter activity"/>
    <property type="evidence" value="ECO:0007669"/>
    <property type="project" value="InterPro"/>
</dbReference>
<dbReference type="InterPro" id="IPR020846">
    <property type="entry name" value="MFS_dom"/>
</dbReference>
<feature type="transmembrane region" description="Helical" evidence="7">
    <location>
        <begin position="53"/>
        <end position="73"/>
    </location>
</feature>
<dbReference type="Gene3D" id="1.20.1720.10">
    <property type="entry name" value="Multidrug resistance protein D"/>
    <property type="match status" value="1"/>
</dbReference>
<dbReference type="InterPro" id="IPR036259">
    <property type="entry name" value="MFS_trans_sf"/>
</dbReference>
<accession>A0A7W5P6V0</accession>
<comment type="subcellular location">
    <subcellularLocation>
        <location evidence="1">Cell membrane</location>
        <topology evidence="1">Multi-pass membrane protein</topology>
    </subcellularLocation>
</comment>
<dbReference type="GO" id="GO:0140115">
    <property type="term" value="P:export across plasma membrane"/>
    <property type="evidence" value="ECO:0007669"/>
    <property type="project" value="UniProtKB-ARBA"/>
</dbReference>
<evidence type="ECO:0000256" key="6">
    <source>
        <dbReference type="SAM" id="MobiDB-lite"/>
    </source>
</evidence>
<keyword evidence="5 7" id="KW-0472">Membrane</keyword>
<dbReference type="EMBL" id="JACHZG010000001">
    <property type="protein sequence ID" value="MBB3326900.1"/>
    <property type="molecule type" value="Genomic_DNA"/>
</dbReference>
<name>A0A7W5P6V0_9ACTN</name>
<comment type="caution">
    <text evidence="9">The sequence shown here is derived from an EMBL/GenBank/DDBJ whole genome shotgun (WGS) entry which is preliminary data.</text>
</comment>
<feature type="transmembrane region" description="Helical" evidence="7">
    <location>
        <begin position="173"/>
        <end position="193"/>
    </location>
</feature>
<evidence type="ECO:0000313" key="9">
    <source>
        <dbReference type="EMBL" id="MBB3326900.1"/>
    </source>
</evidence>
<dbReference type="PANTHER" id="PTHR23502">
    <property type="entry name" value="MAJOR FACILITATOR SUPERFAMILY"/>
    <property type="match status" value="1"/>
</dbReference>
<gene>
    <name evidence="9" type="ORF">FHX39_001844</name>
</gene>
<dbReference type="GO" id="GO:0005886">
    <property type="term" value="C:plasma membrane"/>
    <property type="evidence" value="ECO:0007669"/>
    <property type="project" value="UniProtKB-SubCell"/>
</dbReference>
<dbReference type="InterPro" id="IPR011701">
    <property type="entry name" value="MFS"/>
</dbReference>
<feature type="region of interest" description="Disordered" evidence="6">
    <location>
        <begin position="222"/>
        <end position="270"/>
    </location>
</feature>